<gene>
    <name evidence="1" type="ORF">Mal52_13440</name>
</gene>
<dbReference type="KEGG" id="sdyn:Mal52_13440"/>
<dbReference type="CDD" id="cd01127">
    <property type="entry name" value="TrwB_TraG_TraD_VirD4"/>
    <property type="match status" value="1"/>
</dbReference>
<protein>
    <submittedName>
        <fullName evidence="1">AAA-like domain protein</fullName>
    </submittedName>
</protein>
<evidence type="ECO:0000313" key="1">
    <source>
        <dbReference type="EMBL" id="QDU42875.1"/>
    </source>
</evidence>
<organism evidence="1 2">
    <name type="scientific">Symmachiella dynata</name>
    <dbReference type="NCBI Taxonomy" id="2527995"/>
    <lineage>
        <taxon>Bacteria</taxon>
        <taxon>Pseudomonadati</taxon>
        <taxon>Planctomycetota</taxon>
        <taxon>Planctomycetia</taxon>
        <taxon>Planctomycetales</taxon>
        <taxon>Planctomycetaceae</taxon>
        <taxon>Symmachiella</taxon>
    </lineage>
</organism>
<proteinExistence type="predicted"/>
<accession>A0A517ZKA0</accession>
<evidence type="ECO:0000313" key="2">
    <source>
        <dbReference type="Proteomes" id="UP000319383"/>
    </source>
</evidence>
<dbReference type="PANTHER" id="PTHR30121">
    <property type="entry name" value="UNCHARACTERIZED PROTEIN YJGR-RELATED"/>
    <property type="match status" value="1"/>
</dbReference>
<sequence>MLFSVSDTPQNERGPRHTRSILAAIHHASTKRTPVSLIFARHDSSAGLFCRVSEDLSGPVRRQFRAKYPDCTVDELTDDALAPQSGQMTWTMRLRLRPDLFPLLRYQQFHEATGDEADDPVGGILQALGSDDAQVSSMIELNLIPASRRRVERAQNAVARLTRPFFRSHRSIARRYAMLAASPRRFDRFAAWCLANLFAGRTDERPLDDELSKTASRMHDSEKELQAAAHKLGQHLFEVELVLSVSAKIEHETAANLKLQELAAVLNKFTVPRFGVFQASQIKQNPSRTKGDRKFRFLLSDEEIASIWHLPTKSVRDTSMQATRSRRLEPPVGLPLKEKEPTICELGRVAFQERRDRFGIRNEDRLRHQFICGKTGNGKTSVLFNAIVSDMRAGNGVAVVDPHGDLADCVLASVPSFRTNDVILIDPADFAYPVSINPLDVDASMADLACDGMVSTFRKVFGTGNHTPRLEDILWNTVLALMLAGDCTLLDVLRMFGPDDRFRTGILSCVGNPVVCNWWQTTFPKLQGLRGEDPFASVENKLRQLLTNPVIRNIVAQPRTRVIFREAMDAGRILIVNLSKGKLGERTSSFLGSLIVTQLQLAAMSRADIPEADRRPFYLYVDEFHNVATSSFASILSEARKFKLGLCLATQFLDQVDDVTLQAVMGNVGSLLVFAVGPNDADVLAEQLGGNVTASDLIALPKYRAYVRLMIDGVSRPAFSMETIEPGVVENAERGVIVREQSRRRFSTSVYTVEHHVSSVLSTL</sequence>
<dbReference type="EMBL" id="CP036276">
    <property type="protein sequence ID" value="QDU42875.1"/>
    <property type="molecule type" value="Genomic_DNA"/>
</dbReference>
<dbReference type="Gene3D" id="3.40.50.300">
    <property type="entry name" value="P-loop containing nucleotide triphosphate hydrolases"/>
    <property type="match status" value="2"/>
</dbReference>
<name>A0A517ZKA0_9PLAN</name>
<reference evidence="1 2" key="1">
    <citation type="submission" date="2019-02" db="EMBL/GenBank/DDBJ databases">
        <title>Deep-cultivation of Planctomycetes and their phenomic and genomic characterization uncovers novel biology.</title>
        <authorList>
            <person name="Wiegand S."/>
            <person name="Jogler M."/>
            <person name="Boedeker C."/>
            <person name="Pinto D."/>
            <person name="Vollmers J."/>
            <person name="Rivas-Marin E."/>
            <person name="Kohn T."/>
            <person name="Peeters S.H."/>
            <person name="Heuer A."/>
            <person name="Rast P."/>
            <person name="Oberbeckmann S."/>
            <person name="Bunk B."/>
            <person name="Jeske O."/>
            <person name="Meyerdierks A."/>
            <person name="Storesund J.E."/>
            <person name="Kallscheuer N."/>
            <person name="Luecker S."/>
            <person name="Lage O.M."/>
            <person name="Pohl T."/>
            <person name="Merkel B.J."/>
            <person name="Hornburger P."/>
            <person name="Mueller R.-W."/>
            <person name="Bruemmer F."/>
            <person name="Labrenz M."/>
            <person name="Spormann A.M."/>
            <person name="Op den Camp H."/>
            <person name="Overmann J."/>
            <person name="Amann R."/>
            <person name="Jetten M.S.M."/>
            <person name="Mascher T."/>
            <person name="Medema M.H."/>
            <person name="Devos D.P."/>
            <person name="Kaster A.-K."/>
            <person name="Ovreas L."/>
            <person name="Rohde M."/>
            <person name="Galperin M.Y."/>
            <person name="Jogler C."/>
        </authorList>
    </citation>
    <scope>NUCLEOTIDE SEQUENCE [LARGE SCALE GENOMIC DNA]</scope>
    <source>
        <strain evidence="1 2">Mal52</strain>
    </source>
</reference>
<keyword evidence="2" id="KW-1185">Reference proteome</keyword>
<dbReference type="SUPFAM" id="SSF52540">
    <property type="entry name" value="P-loop containing nucleoside triphosphate hydrolases"/>
    <property type="match status" value="1"/>
</dbReference>
<dbReference type="InterPro" id="IPR027417">
    <property type="entry name" value="P-loop_NTPase"/>
</dbReference>
<dbReference type="PANTHER" id="PTHR30121:SF6">
    <property type="entry name" value="SLR6007 PROTEIN"/>
    <property type="match status" value="1"/>
</dbReference>
<dbReference type="InterPro" id="IPR051162">
    <property type="entry name" value="T4SS_component"/>
</dbReference>
<dbReference type="Proteomes" id="UP000319383">
    <property type="component" value="Chromosome"/>
</dbReference>
<dbReference type="AlphaFoldDB" id="A0A517ZKA0"/>